<dbReference type="Pfam" id="PF03781">
    <property type="entry name" value="FGE-sulfatase"/>
    <property type="match status" value="1"/>
</dbReference>
<dbReference type="Proteomes" id="UP001595715">
    <property type="component" value="Unassembled WGS sequence"/>
</dbReference>
<dbReference type="PANTHER" id="PTHR23150:SF19">
    <property type="entry name" value="FORMYLGLYCINE-GENERATING ENZYME"/>
    <property type="match status" value="1"/>
</dbReference>
<evidence type="ECO:0000313" key="2">
    <source>
        <dbReference type="EMBL" id="MFC4100198.1"/>
    </source>
</evidence>
<organism evidence="2 3">
    <name type="scientific">Paenibacillus xanthanilyticus</name>
    <dbReference type="NCBI Taxonomy" id="1783531"/>
    <lineage>
        <taxon>Bacteria</taxon>
        <taxon>Bacillati</taxon>
        <taxon>Bacillota</taxon>
        <taxon>Bacilli</taxon>
        <taxon>Bacillales</taxon>
        <taxon>Paenibacillaceae</taxon>
        <taxon>Paenibacillus</taxon>
    </lineage>
</organism>
<name>A0ABV8JZ10_9BACL</name>
<keyword evidence="3" id="KW-1185">Reference proteome</keyword>
<evidence type="ECO:0000313" key="3">
    <source>
        <dbReference type="Proteomes" id="UP001595715"/>
    </source>
</evidence>
<dbReference type="InterPro" id="IPR005532">
    <property type="entry name" value="SUMF_dom"/>
</dbReference>
<reference evidence="3" key="1">
    <citation type="journal article" date="2019" name="Int. J. Syst. Evol. Microbiol.">
        <title>The Global Catalogue of Microorganisms (GCM) 10K type strain sequencing project: providing services to taxonomists for standard genome sequencing and annotation.</title>
        <authorList>
            <consortium name="The Broad Institute Genomics Platform"/>
            <consortium name="The Broad Institute Genome Sequencing Center for Infectious Disease"/>
            <person name="Wu L."/>
            <person name="Ma J."/>
        </authorList>
    </citation>
    <scope>NUCLEOTIDE SEQUENCE [LARGE SCALE GENOMIC DNA]</scope>
    <source>
        <strain evidence="3">IBRC-M 10987</strain>
    </source>
</reference>
<dbReference type="InterPro" id="IPR016187">
    <property type="entry name" value="CTDL_fold"/>
</dbReference>
<sequence>MKEIQTSCGCGCAASRGTELKPIASGAEAASAAELVASSREGDPVVLEHPERAERDASADGAAGAIVRAGMVLLPGGEFRMGTDDKDVFPLDGEGPSRLVTVDPFYIDETAVTNAQFQAFVDATGYVTEAEQFGWSFVFHLFVPERLRPSVTSVVQSAPWWWSVEGTYWRAPEGPGTSIEDRLEHPAVHISWHDASAYAKWAGKRLPTEAEWEYAARGGLDGRRYPWGDELTPDGEHRCNIWQGTFPRVNEAEDGYAGTAPARSFEPNGYGLYNMAGNVWEWCSDWFSPEYHRSGESVNPRGVAAGATRTLKGGSYLCHRSYCNRYRVAARTSNTPDSSTGHMGFRCAADV</sequence>
<accession>A0ABV8JZ10</accession>
<dbReference type="EMBL" id="JBHSAM010000023">
    <property type="protein sequence ID" value="MFC4100198.1"/>
    <property type="molecule type" value="Genomic_DNA"/>
</dbReference>
<feature type="domain" description="Sulfatase-modifying factor enzyme-like" evidence="1">
    <location>
        <begin position="70"/>
        <end position="348"/>
    </location>
</feature>
<dbReference type="PANTHER" id="PTHR23150">
    <property type="entry name" value="SULFATASE MODIFYING FACTOR 1, 2"/>
    <property type="match status" value="1"/>
</dbReference>
<dbReference type="RefSeq" id="WP_377718874.1">
    <property type="nucleotide sequence ID" value="NZ_JBHSAM010000023.1"/>
</dbReference>
<proteinExistence type="predicted"/>
<dbReference type="SUPFAM" id="SSF56436">
    <property type="entry name" value="C-type lectin-like"/>
    <property type="match status" value="1"/>
</dbReference>
<dbReference type="Gene3D" id="3.90.1580.10">
    <property type="entry name" value="paralog of FGE (formylglycine-generating enzyme)"/>
    <property type="match status" value="1"/>
</dbReference>
<comment type="caution">
    <text evidence="2">The sequence shown here is derived from an EMBL/GenBank/DDBJ whole genome shotgun (WGS) entry which is preliminary data.</text>
</comment>
<protein>
    <submittedName>
        <fullName evidence="2">Formylglycine-generating enzyme family protein</fullName>
    </submittedName>
</protein>
<gene>
    <name evidence="2" type="ORF">ACFOZ8_11140</name>
</gene>
<dbReference type="InterPro" id="IPR042095">
    <property type="entry name" value="SUMF_sf"/>
</dbReference>
<dbReference type="InterPro" id="IPR051043">
    <property type="entry name" value="Sulfatase_Mod_Factor_Kinase"/>
</dbReference>
<evidence type="ECO:0000259" key="1">
    <source>
        <dbReference type="Pfam" id="PF03781"/>
    </source>
</evidence>